<comment type="caution">
    <text evidence="2">The sequence shown here is derived from an EMBL/GenBank/DDBJ whole genome shotgun (WGS) entry which is preliminary data.</text>
</comment>
<feature type="compositionally biased region" description="Basic and acidic residues" evidence="1">
    <location>
        <begin position="21"/>
        <end position="31"/>
    </location>
</feature>
<feature type="compositionally biased region" description="Basic and acidic residues" evidence="1">
    <location>
        <begin position="107"/>
        <end position="116"/>
    </location>
</feature>
<accession>A0A6S7LUB7</accession>
<feature type="non-terminal residue" evidence="2">
    <location>
        <position position="135"/>
    </location>
</feature>
<feature type="compositionally biased region" description="Polar residues" evidence="1">
    <location>
        <begin position="75"/>
        <end position="91"/>
    </location>
</feature>
<evidence type="ECO:0000313" key="2">
    <source>
        <dbReference type="EMBL" id="CAB4044952.1"/>
    </source>
</evidence>
<feature type="region of interest" description="Disordered" evidence="1">
    <location>
        <begin position="1"/>
        <end position="135"/>
    </location>
</feature>
<dbReference type="AlphaFoldDB" id="A0A6S7LUB7"/>
<reference evidence="2" key="1">
    <citation type="submission" date="2020-04" db="EMBL/GenBank/DDBJ databases">
        <authorList>
            <person name="Alioto T."/>
            <person name="Alioto T."/>
            <person name="Gomez Garrido J."/>
        </authorList>
    </citation>
    <scope>NUCLEOTIDE SEQUENCE</scope>
    <source>
        <strain evidence="2">A484AB</strain>
    </source>
</reference>
<keyword evidence="3" id="KW-1185">Reference proteome</keyword>
<evidence type="ECO:0000313" key="3">
    <source>
        <dbReference type="Proteomes" id="UP001152795"/>
    </source>
</evidence>
<name>A0A6S7LUB7_PARCT</name>
<proteinExistence type="predicted"/>
<feature type="compositionally biased region" description="Acidic residues" evidence="1">
    <location>
        <begin position="1"/>
        <end position="10"/>
    </location>
</feature>
<protein>
    <submittedName>
        <fullName evidence="2">Uncharacterized protein</fullName>
    </submittedName>
</protein>
<dbReference type="EMBL" id="CACRXK020036999">
    <property type="protein sequence ID" value="CAB4044952.1"/>
    <property type="molecule type" value="Genomic_DNA"/>
</dbReference>
<evidence type="ECO:0000256" key="1">
    <source>
        <dbReference type="SAM" id="MobiDB-lite"/>
    </source>
</evidence>
<organism evidence="2 3">
    <name type="scientific">Paramuricea clavata</name>
    <name type="common">Red gorgonian</name>
    <name type="synonym">Violescent sea-whip</name>
    <dbReference type="NCBI Taxonomy" id="317549"/>
    <lineage>
        <taxon>Eukaryota</taxon>
        <taxon>Metazoa</taxon>
        <taxon>Cnidaria</taxon>
        <taxon>Anthozoa</taxon>
        <taxon>Octocorallia</taxon>
        <taxon>Malacalcyonacea</taxon>
        <taxon>Plexauridae</taxon>
        <taxon>Paramuricea</taxon>
    </lineage>
</organism>
<sequence length="135" mass="14746">TDSNIEDVSNDTEKSIMPTSDEVKCKEKKPGGAENEQDSSQNNPTKERFDNHGNDQATAGDDIKPAGDNLRDSQNEQPSIAQGDGSDSNLQTEDDPNKRSKSTTPTARDDECEKQQNEIMDVDDGQLSTSSVQKE</sequence>
<feature type="compositionally biased region" description="Basic and acidic residues" evidence="1">
    <location>
        <begin position="61"/>
        <end position="74"/>
    </location>
</feature>
<gene>
    <name evidence="2" type="ORF">PACLA_8A055132</name>
</gene>
<feature type="non-terminal residue" evidence="2">
    <location>
        <position position="1"/>
    </location>
</feature>
<feature type="compositionally biased region" description="Polar residues" evidence="1">
    <location>
        <begin position="126"/>
        <end position="135"/>
    </location>
</feature>
<dbReference type="Proteomes" id="UP001152795">
    <property type="component" value="Unassembled WGS sequence"/>
</dbReference>